<dbReference type="Proteomes" id="UP000030758">
    <property type="component" value="Unassembled WGS sequence"/>
</dbReference>
<gene>
    <name evidence="1" type="ORF">M514_07048</name>
</gene>
<evidence type="ECO:0000313" key="1">
    <source>
        <dbReference type="EMBL" id="KFD65865.1"/>
    </source>
</evidence>
<reference evidence="1" key="1">
    <citation type="journal article" date="2014" name="Nat. Genet.">
        <title>Genome and transcriptome of the porcine whipworm Trichuris suis.</title>
        <authorList>
            <person name="Jex A.R."/>
            <person name="Nejsum P."/>
            <person name="Schwarz E.M."/>
            <person name="Hu L."/>
            <person name="Young N.D."/>
            <person name="Hall R.S."/>
            <person name="Korhonen P.K."/>
            <person name="Liao S."/>
            <person name="Thamsborg S."/>
            <person name="Xia J."/>
            <person name="Xu P."/>
            <person name="Wang S."/>
            <person name="Scheerlinck J.P."/>
            <person name="Hofmann A."/>
            <person name="Sternberg P.W."/>
            <person name="Wang J."/>
            <person name="Gasser R.B."/>
        </authorList>
    </citation>
    <scope>NUCLEOTIDE SEQUENCE [LARGE SCALE GENOMIC DNA]</scope>
    <source>
        <strain evidence="1">DCEP-RM93F</strain>
    </source>
</reference>
<sequence>MPAAPLRLEEFRYANFTSTGRPRLCCVSSVHKLPIGYSSERFCFIANDSVQRFIVRQKWITKGTVSSAFIGIEYNKERQLPTLYCVQFSFSRRLLVEIDLVAMEFSV</sequence>
<dbReference type="EMBL" id="KL367531">
    <property type="protein sequence ID" value="KFD65865.1"/>
    <property type="molecule type" value="Genomic_DNA"/>
</dbReference>
<organism evidence="1">
    <name type="scientific">Trichuris suis</name>
    <name type="common">pig whipworm</name>
    <dbReference type="NCBI Taxonomy" id="68888"/>
    <lineage>
        <taxon>Eukaryota</taxon>
        <taxon>Metazoa</taxon>
        <taxon>Ecdysozoa</taxon>
        <taxon>Nematoda</taxon>
        <taxon>Enoplea</taxon>
        <taxon>Dorylaimia</taxon>
        <taxon>Trichinellida</taxon>
        <taxon>Trichuridae</taxon>
        <taxon>Trichuris</taxon>
    </lineage>
</organism>
<proteinExistence type="predicted"/>
<name>A0A085N8R9_9BILA</name>
<protein>
    <submittedName>
        <fullName evidence="1">Uncharacterized protein</fullName>
    </submittedName>
</protein>
<dbReference type="AlphaFoldDB" id="A0A085N8R9"/>
<accession>A0A085N8R9</accession>